<gene>
    <name evidence="12" type="ORF">I5776_07280</name>
</gene>
<dbReference type="RefSeq" id="WP_202779839.1">
    <property type="nucleotide sequence ID" value="NZ_CP065425.1"/>
</dbReference>
<dbReference type="PANTHER" id="PTHR38042">
    <property type="entry name" value="UROPORPHYRINOGEN-III SYNTHASE, CHLOROPLASTIC"/>
    <property type="match status" value="1"/>
</dbReference>
<evidence type="ECO:0000256" key="2">
    <source>
        <dbReference type="ARBA" id="ARBA00008133"/>
    </source>
</evidence>
<evidence type="ECO:0000259" key="11">
    <source>
        <dbReference type="Pfam" id="PF02602"/>
    </source>
</evidence>
<evidence type="ECO:0000256" key="4">
    <source>
        <dbReference type="ARBA" id="ARBA00023239"/>
    </source>
</evidence>
<dbReference type="EMBL" id="CP065425">
    <property type="protein sequence ID" value="QQZ10690.1"/>
    <property type="molecule type" value="Genomic_DNA"/>
</dbReference>
<comment type="similarity">
    <text evidence="2 9">Belongs to the uroporphyrinogen-III synthase family.</text>
</comment>
<dbReference type="Gene3D" id="3.40.50.10090">
    <property type="match status" value="2"/>
</dbReference>
<evidence type="ECO:0000313" key="12">
    <source>
        <dbReference type="EMBL" id="QQZ10690.1"/>
    </source>
</evidence>
<keyword evidence="4 9" id="KW-0456">Lyase</keyword>
<dbReference type="SUPFAM" id="SSF69618">
    <property type="entry name" value="HemD-like"/>
    <property type="match status" value="1"/>
</dbReference>
<evidence type="ECO:0000256" key="6">
    <source>
        <dbReference type="ARBA" id="ARBA00037589"/>
    </source>
</evidence>
<evidence type="ECO:0000256" key="10">
    <source>
        <dbReference type="SAM" id="MobiDB-lite"/>
    </source>
</evidence>
<evidence type="ECO:0000256" key="8">
    <source>
        <dbReference type="ARBA" id="ARBA00048617"/>
    </source>
</evidence>
<evidence type="ECO:0000313" key="13">
    <source>
        <dbReference type="Proteomes" id="UP000595691"/>
    </source>
</evidence>
<evidence type="ECO:0000256" key="5">
    <source>
        <dbReference type="ARBA" id="ARBA00023244"/>
    </source>
</evidence>
<name>A0ABX7E614_9BACI</name>
<feature type="domain" description="Tetrapyrrole biosynthesis uroporphyrinogen III synthase" evidence="11">
    <location>
        <begin position="50"/>
        <end position="279"/>
    </location>
</feature>
<proteinExistence type="inferred from homology"/>
<comment type="function">
    <text evidence="6 9">Catalyzes cyclization of the linear tetrapyrrole, hydroxymethylbilane, to the macrocyclic uroporphyrinogen III.</text>
</comment>
<reference evidence="12 13" key="1">
    <citation type="submission" date="2020-11" db="EMBL/GenBank/DDBJ databases">
        <title>Taxonomic evaluation of the Bacillus sporothermodurans group of bacteria based on whole genome sequences.</title>
        <authorList>
            <person name="Fiedler G."/>
            <person name="Herbstmann A.-D."/>
            <person name="Doll E."/>
            <person name="Wenning M."/>
            <person name="Brinks E."/>
            <person name="Kabisch J."/>
            <person name="Breitenwieser F."/>
            <person name="Lappann M."/>
            <person name="Boehnlein C."/>
            <person name="Franz C."/>
        </authorList>
    </citation>
    <scope>NUCLEOTIDE SEQUENCE [LARGE SCALE GENOMIC DNA]</scope>
    <source>
        <strain evidence="12 13">JCM 19841</strain>
    </source>
</reference>
<dbReference type="PANTHER" id="PTHR38042:SF1">
    <property type="entry name" value="UROPORPHYRINOGEN-III SYNTHASE, CHLOROPLASTIC"/>
    <property type="match status" value="1"/>
</dbReference>
<evidence type="ECO:0000256" key="9">
    <source>
        <dbReference type="RuleBase" id="RU366031"/>
    </source>
</evidence>
<dbReference type="InterPro" id="IPR003754">
    <property type="entry name" value="4pyrrol_synth_uPrphyn_synth"/>
</dbReference>
<evidence type="ECO:0000256" key="1">
    <source>
        <dbReference type="ARBA" id="ARBA00004772"/>
    </source>
</evidence>
<evidence type="ECO:0000256" key="3">
    <source>
        <dbReference type="ARBA" id="ARBA00013109"/>
    </source>
</evidence>
<dbReference type="CDD" id="cd06578">
    <property type="entry name" value="HemD"/>
    <property type="match status" value="1"/>
</dbReference>
<keyword evidence="13" id="KW-1185">Reference proteome</keyword>
<evidence type="ECO:0000256" key="7">
    <source>
        <dbReference type="ARBA" id="ARBA00040167"/>
    </source>
</evidence>
<keyword evidence="5 9" id="KW-0627">Porphyrin biosynthesis</keyword>
<protein>
    <recommendedName>
        <fullName evidence="7 9">Uroporphyrinogen-III synthase</fullName>
        <ecNumber evidence="3 9">4.2.1.75</ecNumber>
    </recommendedName>
</protein>
<dbReference type="InterPro" id="IPR036108">
    <property type="entry name" value="4pyrrol_syn_uPrphyn_synt_sf"/>
</dbReference>
<feature type="region of interest" description="Disordered" evidence="10">
    <location>
        <begin position="1"/>
        <end position="22"/>
    </location>
</feature>
<organism evidence="12 13">
    <name type="scientific">Heyndrickxia vini</name>
    <dbReference type="NCBI Taxonomy" id="1476025"/>
    <lineage>
        <taxon>Bacteria</taxon>
        <taxon>Bacillati</taxon>
        <taxon>Bacillota</taxon>
        <taxon>Bacilli</taxon>
        <taxon>Bacillales</taxon>
        <taxon>Bacillaceae</taxon>
        <taxon>Heyndrickxia</taxon>
    </lineage>
</organism>
<dbReference type="EC" id="4.2.1.75" evidence="3 9"/>
<dbReference type="Pfam" id="PF02602">
    <property type="entry name" value="HEM4"/>
    <property type="match status" value="1"/>
</dbReference>
<dbReference type="InterPro" id="IPR039793">
    <property type="entry name" value="UROS/Hem4"/>
</dbReference>
<accession>A0ABX7E614</accession>
<dbReference type="Proteomes" id="UP000595691">
    <property type="component" value="Chromosome"/>
</dbReference>
<sequence>MIEHLPLDGKKRHLPLDGKKEHLPLDGKKGHLPLDGKHVLVTRGGEKGKKLAGEIIDLGGVSYVTPLIDFQENEDSNAQTYVEKLHEYEWIIFTSQNGVDYFFKELNRLKPKLKLENLTNRIAAVGSKTKEAIEKYNIKVEFFPKQFSATDFIEEFIKEKEVAGPVLLPKGNLASKTIAKGLEEKRIHVDEWIIYQTFLPPKSVDKLVTIVNENELDYAMFTSPSSFHHFMNIVKDYSLQNKIQKIELVTIGDVTKKAVEEYGYKVVASPAIYTIECMLESLCKLQIAKEEPK</sequence>
<comment type="catalytic activity">
    <reaction evidence="8 9">
        <text>hydroxymethylbilane = uroporphyrinogen III + H2O</text>
        <dbReference type="Rhea" id="RHEA:18965"/>
        <dbReference type="ChEBI" id="CHEBI:15377"/>
        <dbReference type="ChEBI" id="CHEBI:57308"/>
        <dbReference type="ChEBI" id="CHEBI:57845"/>
        <dbReference type="EC" id="4.2.1.75"/>
    </reaction>
</comment>
<comment type="pathway">
    <text evidence="1 9">Porphyrin-containing compound metabolism; protoporphyrin-IX biosynthesis; coproporphyrinogen-III from 5-aminolevulinate: step 3/4.</text>
</comment>